<keyword evidence="1" id="KW-1133">Transmembrane helix</keyword>
<feature type="transmembrane region" description="Helical" evidence="1">
    <location>
        <begin position="121"/>
        <end position="138"/>
    </location>
</feature>
<accession>D7MIB2</accession>
<organism evidence="3">
    <name type="scientific">Arabidopsis lyrata subsp. lyrata</name>
    <name type="common">Lyre-leaved rock-cress</name>
    <dbReference type="NCBI Taxonomy" id="81972"/>
    <lineage>
        <taxon>Eukaryota</taxon>
        <taxon>Viridiplantae</taxon>
        <taxon>Streptophyta</taxon>
        <taxon>Embryophyta</taxon>
        <taxon>Tracheophyta</taxon>
        <taxon>Spermatophyta</taxon>
        <taxon>Magnoliopsida</taxon>
        <taxon>eudicotyledons</taxon>
        <taxon>Gunneridae</taxon>
        <taxon>Pentapetalae</taxon>
        <taxon>rosids</taxon>
        <taxon>malvids</taxon>
        <taxon>Brassicales</taxon>
        <taxon>Brassicaceae</taxon>
        <taxon>Camelineae</taxon>
        <taxon>Arabidopsis</taxon>
    </lineage>
</organism>
<dbReference type="Proteomes" id="UP000008694">
    <property type="component" value="Unassembled WGS sequence"/>
</dbReference>
<protein>
    <submittedName>
        <fullName evidence="2">Uncharacterized protein</fullName>
    </submittedName>
</protein>
<evidence type="ECO:0000313" key="3">
    <source>
        <dbReference type="Proteomes" id="UP000008694"/>
    </source>
</evidence>
<reference evidence="3" key="1">
    <citation type="journal article" date="2011" name="Nat. Genet.">
        <title>The Arabidopsis lyrata genome sequence and the basis of rapid genome size change.</title>
        <authorList>
            <person name="Hu T.T."/>
            <person name="Pattyn P."/>
            <person name="Bakker E.G."/>
            <person name="Cao J."/>
            <person name="Cheng J.-F."/>
            <person name="Clark R.M."/>
            <person name="Fahlgren N."/>
            <person name="Fawcett J.A."/>
            <person name="Grimwood J."/>
            <person name="Gundlach H."/>
            <person name="Haberer G."/>
            <person name="Hollister J.D."/>
            <person name="Ossowski S."/>
            <person name="Ottilar R.P."/>
            <person name="Salamov A.A."/>
            <person name="Schneeberger K."/>
            <person name="Spannagl M."/>
            <person name="Wang X."/>
            <person name="Yang L."/>
            <person name="Nasrallah M.E."/>
            <person name="Bergelson J."/>
            <person name="Carrington J.C."/>
            <person name="Gaut B.S."/>
            <person name="Schmutz J."/>
            <person name="Mayer K.F.X."/>
            <person name="Van de Peer Y."/>
            <person name="Grigoriev I.V."/>
            <person name="Nordborg M."/>
            <person name="Weigel D."/>
            <person name="Guo Y.-L."/>
        </authorList>
    </citation>
    <scope>NUCLEOTIDE SEQUENCE [LARGE SCALE GENOMIC DNA]</scope>
    <source>
        <strain evidence="3">cv. MN47</strain>
    </source>
</reference>
<gene>
    <name evidence="2" type="ORF">ARALYDRAFT_915860</name>
</gene>
<evidence type="ECO:0000256" key="1">
    <source>
        <dbReference type="SAM" id="Phobius"/>
    </source>
</evidence>
<sequence>MIPHPRSGDYRSFFSPIYPLPLFSETIYVQINYFREDFHPFKSLILSTFILARNLVKALPRVVLLVPARISTLVHPPTPLRLLIVANFFSVDSLLEDSSIIFDLTCTKMLHNFWLKTLKKLLSINFIYLFIYFMLALGKGPLCCY</sequence>
<dbReference type="Gramene" id="scaffold_703602.1">
    <property type="protein sequence ID" value="scaffold_703602.1"/>
    <property type="gene ID" value="scaffold_703602.1"/>
</dbReference>
<dbReference type="EMBL" id="GL348719">
    <property type="protein sequence ID" value="EFH44775.1"/>
    <property type="molecule type" value="Genomic_DNA"/>
</dbReference>
<evidence type="ECO:0000313" key="2">
    <source>
        <dbReference type="EMBL" id="EFH44775.1"/>
    </source>
</evidence>
<keyword evidence="1" id="KW-0812">Transmembrane</keyword>
<name>D7MIB2_ARALL</name>
<dbReference type="AlphaFoldDB" id="D7MIB2"/>
<keyword evidence="1" id="KW-0472">Membrane</keyword>
<keyword evidence="3" id="KW-1185">Reference proteome</keyword>
<proteinExistence type="predicted"/>
<dbReference type="HOGENOM" id="CLU_1789489_0_0_1"/>